<evidence type="ECO:0000256" key="2">
    <source>
        <dbReference type="ARBA" id="ARBA00023002"/>
    </source>
</evidence>
<dbReference type="CDD" id="cd12183">
    <property type="entry name" value="LDH_like_2"/>
    <property type="match status" value="1"/>
</dbReference>
<evidence type="ECO:0000256" key="4">
    <source>
        <dbReference type="RuleBase" id="RU003719"/>
    </source>
</evidence>
<evidence type="ECO:0000259" key="5">
    <source>
        <dbReference type="Pfam" id="PF00389"/>
    </source>
</evidence>
<evidence type="ECO:0000313" key="8">
    <source>
        <dbReference type="Proteomes" id="UP000224634"/>
    </source>
</evidence>
<evidence type="ECO:0000256" key="3">
    <source>
        <dbReference type="ARBA" id="ARBA00023027"/>
    </source>
</evidence>
<dbReference type="OrthoDB" id="298012at2759"/>
<evidence type="ECO:0008006" key="9">
    <source>
        <dbReference type="Google" id="ProtNLM"/>
    </source>
</evidence>
<dbReference type="GO" id="GO:0016616">
    <property type="term" value="F:oxidoreductase activity, acting on the CH-OH group of donors, NAD or NADP as acceptor"/>
    <property type="evidence" value="ECO:0007669"/>
    <property type="project" value="InterPro"/>
</dbReference>
<dbReference type="SUPFAM" id="SSF51735">
    <property type="entry name" value="NAD(P)-binding Rossmann-fold domains"/>
    <property type="match status" value="1"/>
</dbReference>
<dbReference type="InterPro" id="IPR029753">
    <property type="entry name" value="D-isomer_DH_CS"/>
</dbReference>
<evidence type="ECO:0000259" key="6">
    <source>
        <dbReference type="Pfam" id="PF02826"/>
    </source>
</evidence>
<dbReference type="GO" id="GO:0051287">
    <property type="term" value="F:NAD binding"/>
    <property type="evidence" value="ECO:0007669"/>
    <property type="project" value="InterPro"/>
</dbReference>
<sequence>MKVAVFSTKPYEEAALLAFNKDFDHELVFFKEPLTKETVSLAAGYPAVCTFVNDSLDAPALKLLAEGGTKLIALRCAGHDSVDLKAASANNITVMRVPAYSPYAIAEFTLGILLAQNRKIPNAWQRVQTGDFHLNGLVGNDFHGKTVGILGTGRIGAAVARIFKLGFQCDVLANDLYPSAEMESIGVRYVDRETIFTKADVISLHCPLTKETKGLINAKTLDMMKPNVYLVNTSRGGLVDTAALADALESGRIRGAALDVYEGERALFFRKLSLDQIDDPLFKRLIKLPNFLLTGHQAFLTQEAIDAIATITLTNISNFSIGKLDKNVAVEKYS</sequence>
<keyword evidence="8" id="KW-1185">Reference proteome</keyword>
<gene>
    <name evidence="7" type="ORF">AJ80_00474</name>
</gene>
<evidence type="ECO:0000256" key="1">
    <source>
        <dbReference type="ARBA" id="ARBA00005854"/>
    </source>
</evidence>
<protein>
    <recommendedName>
        <fullName evidence="9">D-lactate dehydrogenase</fullName>
    </recommendedName>
</protein>
<feature type="domain" description="D-isomer specific 2-hydroxyacid dehydrogenase NAD-binding" evidence="6">
    <location>
        <begin position="111"/>
        <end position="298"/>
    </location>
</feature>
<comment type="similarity">
    <text evidence="1 4">Belongs to the D-isomer specific 2-hydroxyacid dehydrogenase family.</text>
</comment>
<dbReference type="AlphaFoldDB" id="A0A2B7YV24"/>
<keyword evidence="3" id="KW-0520">NAD</keyword>
<dbReference type="EMBL" id="PDNA01000003">
    <property type="protein sequence ID" value="PGH27924.1"/>
    <property type="molecule type" value="Genomic_DNA"/>
</dbReference>
<comment type="caution">
    <text evidence="7">The sequence shown here is derived from an EMBL/GenBank/DDBJ whole genome shotgun (WGS) entry which is preliminary data.</text>
</comment>
<feature type="domain" description="D-isomer specific 2-hydroxyacid dehydrogenase catalytic" evidence="5">
    <location>
        <begin position="5"/>
        <end position="328"/>
    </location>
</feature>
<dbReference type="InterPro" id="IPR036291">
    <property type="entry name" value="NAD(P)-bd_dom_sf"/>
</dbReference>
<dbReference type="PROSITE" id="PS00671">
    <property type="entry name" value="D_2_HYDROXYACID_DH_3"/>
    <property type="match status" value="1"/>
</dbReference>
<dbReference type="InterPro" id="IPR006140">
    <property type="entry name" value="D-isomer_DH_NAD-bd"/>
</dbReference>
<dbReference type="SUPFAM" id="SSF52283">
    <property type="entry name" value="Formate/glycerate dehydrogenase catalytic domain-like"/>
    <property type="match status" value="1"/>
</dbReference>
<organism evidence="7 8">
    <name type="scientific">Polytolypa hystricis (strain UAMH7299)</name>
    <dbReference type="NCBI Taxonomy" id="1447883"/>
    <lineage>
        <taxon>Eukaryota</taxon>
        <taxon>Fungi</taxon>
        <taxon>Dikarya</taxon>
        <taxon>Ascomycota</taxon>
        <taxon>Pezizomycotina</taxon>
        <taxon>Eurotiomycetes</taxon>
        <taxon>Eurotiomycetidae</taxon>
        <taxon>Onygenales</taxon>
        <taxon>Onygenales incertae sedis</taxon>
        <taxon>Polytolypa</taxon>
    </lineage>
</organism>
<accession>A0A2B7YV24</accession>
<dbReference type="STRING" id="1447883.A0A2B7YV24"/>
<evidence type="ECO:0000313" key="7">
    <source>
        <dbReference type="EMBL" id="PGH27924.1"/>
    </source>
</evidence>
<dbReference type="InterPro" id="IPR058205">
    <property type="entry name" value="D-LDH-like"/>
</dbReference>
<dbReference type="Gene3D" id="3.40.50.720">
    <property type="entry name" value="NAD(P)-binding Rossmann-like Domain"/>
    <property type="match status" value="2"/>
</dbReference>
<keyword evidence="2 4" id="KW-0560">Oxidoreductase</keyword>
<dbReference type="Proteomes" id="UP000224634">
    <property type="component" value="Unassembled WGS sequence"/>
</dbReference>
<dbReference type="PROSITE" id="PS00670">
    <property type="entry name" value="D_2_HYDROXYACID_DH_2"/>
    <property type="match status" value="1"/>
</dbReference>
<reference evidence="7 8" key="1">
    <citation type="submission" date="2017-10" db="EMBL/GenBank/DDBJ databases">
        <title>Comparative genomics in systemic dimorphic fungi from Ajellomycetaceae.</title>
        <authorList>
            <person name="Munoz J.F."/>
            <person name="Mcewen J.G."/>
            <person name="Clay O.K."/>
            <person name="Cuomo C.A."/>
        </authorList>
    </citation>
    <scope>NUCLEOTIDE SEQUENCE [LARGE SCALE GENOMIC DNA]</scope>
    <source>
        <strain evidence="7 8">UAMH7299</strain>
    </source>
</reference>
<proteinExistence type="inferred from homology"/>
<dbReference type="InterPro" id="IPR006139">
    <property type="entry name" value="D-isomer_2_OHA_DH_cat_dom"/>
</dbReference>
<dbReference type="PANTHER" id="PTHR43026">
    <property type="entry name" value="2-HYDROXYACID DEHYDROGENASE HOMOLOG 1-RELATED"/>
    <property type="match status" value="1"/>
</dbReference>
<dbReference type="PANTHER" id="PTHR43026:SF1">
    <property type="entry name" value="2-HYDROXYACID DEHYDROGENASE HOMOLOG 1-RELATED"/>
    <property type="match status" value="1"/>
</dbReference>
<dbReference type="Pfam" id="PF02826">
    <property type="entry name" value="2-Hacid_dh_C"/>
    <property type="match status" value="1"/>
</dbReference>
<dbReference type="Pfam" id="PF00389">
    <property type="entry name" value="2-Hacid_dh"/>
    <property type="match status" value="1"/>
</dbReference>
<name>A0A2B7YV24_POLH7</name>